<protein>
    <submittedName>
        <fullName evidence="1">Uncharacterized protein</fullName>
    </submittedName>
</protein>
<sequence length="611" mass="68543">MPPIPLYLIVITVFLVVIPSVVTIILRRYLYRYLIDLTNKVQRLIKTGSAEGQPKIIQTLEARFEEASKQLEQVNTAALIDQIYSQETIKGFRFTCEQIDYLCRILPNLLLAFGLLGTFFGITINLSTLSQTINQTNPSDINNLVSELQKPLEGMSIAFTTSLTGLFFSALVTVANFIFNSGLAKYRLISSLEDYLDNVYFPEVQGDTRLDKIVNRMVSQQDEFLTNFGETVRKAVEQSMGKVAKQIADGNQKTMELATQVYQKFDAAAGTISSAANEFKHSMTELNTTSQIFKQSAETFNKSEFPLKLSLAVVDLSNTQQKFSESATSLAATTELIINALIEIENSSQSLINLGEEIKSMNQTSIEVLDLHQNNQNLLTEIIPQLHAGANSYEKAVNKLDDLDQRVGDKFNNFDQLITAMTQLLENVKTYTTELISKVATETENSSQSLISLAEEIKAMNQTSIQVLDLHQNNQNLLTEIIPGLQQGANSYEKAVSKLDDLDQRVSDKFNNFDQLITAMTQLLKSVKTYTNNVNTTISVASNQIDANNQKLMKLLENNNYQLISEYQNVSNTIIEGIDRQTNINKKGFEANIKGLELLIRNLEEYQQKLD</sequence>
<keyword evidence="2" id="KW-1185">Reference proteome</keyword>
<evidence type="ECO:0000313" key="2">
    <source>
        <dbReference type="Proteomes" id="UP000597867"/>
    </source>
</evidence>
<comment type="caution">
    <text evidence="1">The sequence shown here is derived from an EMBL/GenBank/DDBJ whole genome shotgun (WGS) entry which is preliminary data.</text>
</comment>
<accession>A0ACC5Q010</accession>
<dbReference type="Proteomes" id="UP000597867">
    <property type="component" value="Unassembled WGS sequence"/>
</dbReference>
<proteinExistence type="predicted"/>
<gene>
    <name evidence="1" type="ORF">IQ222_09145</name>
</gene>
<reference evidence="1" key="1">
    <citation type="submission" date="2020-10" db="EMBL/GenBank/DDBJ databases">
        <authorList>
            <person name="Castelo-Branco R."/>
            <person name="Eusebio N."/>
            <person name="Adriana R."/>
            <person name="Vieira A."/>
            <person name="Brugerolle De Fraissinette N."/>
            <person name="Rezende De Castro R."/>
            <person name="Schneider M.P."/>
            <person name="Vasconcelos V."/>
            <person name="Leao P.N."/>
        </authorList>
    </citation>
    <scope>NUCLEOTIDE SEQUENCE</scope>
    <source>
        <strain evidence="1">LEGE 04289</strain>
    </source>
</reference>
<name>A0ACC5Q010_DOLFA</name>
<organism evidence="1 2">
    <name type="scientific">Dolichospermum flos-aquae LEGE 04289</name>
    <dbReference type="NCBI Taxonomy" id="1828708"/>
    <lineage>
        <taxon>Bacteria</taxon>
        <taxon>Bacillati</taxon>
        <taxon>Cyanobacteriota</taxon>
        <taxon>Cyanophyceae</taxon>
        <taxon>Nostocales</taxon>
        <taxon>Aphanizomenonaceae</taxon>
        <taxon>Dolichospermum</taxon>
    </lineage>
</organism>
<dbReference type="EMBL" id="JADEWF010000024">
    <property type="protein sequence ID" value="MBE9218952.1"/>
    <property type="molecule type" value="Genomic_DNA"/>
</dbReference>
<evidence type="ECO:0000313" key="1">
    <source>
        <dbReference type="EMBL" id="MBE9218952.1"/>
    </source>
</evidence>